<name>A0A1Q5PDJ4_9BACT</name>
<protein>
    <recommendedName>
        <fullName evidence="3">DUF1018 domain-containing protein</fullName>
    </recommendedName>
</protein>
<keyword evidence="2" id="KW-1185">Reference proteome</keyword>
<dbReference type="Proteomes" id="UP000186551">
    <property type="component" value="Unassembled WGS sequence"/>
</dbReference>
<proteinExistence type="predicted"/>
<dbReference type="EMBL" id="LVWA01000005">
    <property type="protein sequence ID" value="OKL40277.1"/>
    <property type="molecule type" value="Genomic_DNA"/>
</dbReference>
<gene>
    <name evidence="1" type="ORF">A3841_18300</name>
</gene>
<sequence>MKKRTDTQNKKLHLLLNKAGLAAEKPDLVAFYTNGRTSSSRDMYFHEAQKLIVYLESITSNSASTPTDRADTMRKKVIAICYELGWIEPTDSPEERKINMAVIDGFLKKRGYIKKPLNEFTVRELPRLISQFEQILEHSKQTAGSKAVNSLLAELNIPVEPLKRK</sequence>
<dbReference type="STRING" id="1797110.A3841_18300"/>
<dbReference type="AlphaFoldDB" id="A0A1Q5PDJ4"/>
<evidence type="ECO:0000313" key="1">
    <source>
        <dbReference type="EMBL" id="OKL40277.1"/>
    </source>
</evidence>
<organism evidence="1 2">
    <name type="scientific">Pontibacter flavimaris</name>
    <dbReference type="NCBI Taxonomy" id="1797110"/>
    <lineage>
        <taxon>Bacteria</taxon>
        <taxon>Pseudomonadati</taxon>
        <taxon>Bacteroidota</taxon>
        <taxon>Cytophagia</taxon>
        <taxon>Cytophagales</taxon>
        <taxon>Hymenobacteraceae</taxon>
        <taxon>Pontibacter</taxon>
    </lineage>
</organism>
<dbReference type="RefSeq" id="WP_073852380.1">
    <property type="nucleotide sequence ID" value="NZ_LVWA01000005.1"/>
</dbReference>
<dbReference type="OrthoDB" id="677839at2"/>
<accession>A0A1Q5PDJ4</accession>
<comment type="caution">
    <text evidence="1">The sequence shown here is derived from an EMBL/GenBank/DDBJ whole genome shotgun (WGS) entry which is preliminary data.</text>
</comment>
<evidence type="ECO:0008006" key="3">
    <source>
        <dbReference type="Google" id="ProtNLM"/>
    </source>
</evidence>
<reference evidence="1 2" key="1">
    <citation type="submission" date="2016-03" db="EMBL/GenBank/DDBJ databases">
        <title>Genome sequence of Pontibacter sp. nov., of the family cytophagaceae, isolated from marine sediment of the Yellow Sea, China.</title>
        <authorList>
            <person name="Zhang G."/>
            <person name="Zhang R."/>
        </authorList>
    </citation>
    <scope>NUCLEOTIDE SEQUENCE [LARGE SCALE GENOMIC DNA]</scope>
    <source>
        <strain evidence="1 2">S10-8</strain>
    </source>
</reference>
<evidence type="ECO:0000313" key="2">
    <source>
        <dbReference type="Proteomes" id="UP000186551"/>
    </source>
</evidence>